<dbReference type="Pfam" id="PF07714">
    <property type="entry name" value="PK_Tyr_Ser-Thr"/>
    <property type="match status" value="1"/>
</dbReference>
<dbReference type="AlphaFoldDB" id="A0A0C2RUJ0"/>
<gene>
    <name evidence="2" type="ORF">M378DRAFT_19419</name>
</gene>
<dbReference type="InterPro" id="IPR020635">
    <property type="entry name" value="Tyr_kinase_cat_dom"/>
</dbReference>
<proteinExistence type="predicted"/>
<evidence type="ECO:0000259" key="1">
    <source>
        <dbReference type="SMART" id="SM00219"/>
    </source>
</evidence>
<organism evidence="2 3">
    <name type="scientific">Amanita muscaria (strain Koide BX008)</name>
    <dbReference type="NCBI Taxonomy" id="946122"/>
    <lineage>
        <taxon>Eukaryota</taxon>
        <taxon>Fungi</taxon>
        <taxon>Dikarya</taxon>
        <taxon>Basidiomycota</taxon>
        <taxon>Agaricomycotina</taxon>
        <taxon>Agaricomycetes</taxon>
        <taxon>Agaricomycetidae</taxon>
        <taxon>Agaricales</taxon>
        <taxon>Pluteineae</taxon>
        <taxon>Amanitaceae</taxon>
        <taxon>Amanita</taxon>
    </lineage>
</organism>
<evidence type="ECO:0000313" key="2">
    <source>
        <dbReference type="EMBL" id="KIL53900.1"/>
    </source>
</evidence>
<dbReference type="InterPro" id="IPR011009">
    <property type="entry name" value="Kinase-like_dom_sf"/>
</dbReference>
<dbReference type="Gene3D" id="1.10.510.10">
    <property type="entry name" value="Transferase(Phosphotransferase) domain 1"/>
    <property type="match status" value="1"/>
</dbReference>
<dbReference type="Proteomes" id="UP000054549">
    <property type="component" value="Unassembled WGS sequence"/>
</dbReference>
<sequence length="246" mass="28402">MAHIPKILSQTIFAGRFLDRRYIVPVLGVKELEEGFLLLGDAQRDVLTMRRWRQGSIPSSVTVIPVMLRLAKAIQYLHSMGVVLYHQLSSRNVLLDSNLYPKIRCLCSTSRSLLDKECQEWFSPDDNIFSFGCLFYEMYAGDIWPDDSIYSRKPFITKCPSVPEIPEYAWQLIQRCCAEHPKSRPTIDEVVNEMKGWHNVKQVEPDEIVNELEGWRSGEHVEPPRQGRTCFRALGSVLSDLRRNLC</sequence>
<reference evidence="2 3" key="1">
    <citation type="submission" date="2014-04" db="EMBL/GenBank/DDBJ databases">
        <title>Evolutionary Origins and Diversification of the Mycorrhizal Mutualists.</title>
        <authorList>
            <consortium name="DOE Joint Genome Institute"/>
            <consortium name="Mycorrhizal Genomics Consortium"/>
            <person name="Kohler A."/>
            <person name="Kuo A."/>
            <person name="Nagy L.G."/>
            <person name="Floudas D."/>
            <person name="Copeland A."/>
            <person name="Barry K.W."/>
            <person name="Cichocki N."/>
            <person name="Veneault-Fourrey C."/>
            <person name="LaButti K."/>
            <person name="Lindquist E.A."/>
            <person name="Lipzen A."/>
            <person name="Lundell T."/>
            <person name="Morin E."/>
            <person name="Murat C."/>
            <person name="Riley R."/>
            <person name="Ohm R."/>
            <person name="Sun H."/>
            <person name="Tunlid A."/>
            <person name="Henrissat B."/>
            <person name="Grigoriev I.V."/>
            <person name="Hibbett D.S."/>
            <person name="Martin F."/>
        </authorList>
    </citation>
    <scope>NUCLEOTIDE SEQUENCE [LARGE SCALE GENOMIC DNA]</scope>
    <source>
        <strain evidence="2 3">Koide BX008</strain>
    </source>
</reference>
<dbReference type="PANTHER" id="PTHR44329">
    <property type="entry name" value="SERINE/THREONINE-PROTEIN KINASE TNNI3K-RELATED"/>
    <property type="match status" value="1"/>
</dbReference>
<keyword evidence="3" id="KW-1185">Reference proteome</keyword>
<dbReference type="OrthoDB" id="26722at2759"/>
<evidence type="ECO:0000313" key="3">
    <source>
        <dbReference type="Proteomes" id="UP000054549"/>
    </source>
</evidence>
<dbReference type="InParanoid" id="A0A0C2RUJ0"/>
<dbReference type="HOGENOM" id="CLU_087973_0_1_1"/>
<dbReference type="InterPro" id="IPR051681">
    <property type="entry name" value="Ser/Thr_Kinases-Pseudokinases"/>
</dbReference>
<accession>A0A0C2RUJ0</accession>
<dbReference type="PANTHER" id="PTHR44329:SF214">
    <property type="entry name" value="PROTEIN KINASE DOMAIN-CONTAINING PROTEIN"/>
    <property type="match status" value="1"/>
</dbReference>
<dbReference type="GO" id="GO:0004713">
    <property type="term" value="F:protein tyrosine kinase activity"/>
    <property type="evidence" value="ECO:0007669"/>
    <property type="project" value="InterPro"/>
</dbReference>
<dbReference type="SMART" id="SM00219">
    <property type="entry name" value="TyrKc"/>
    <property type="match status" value="1"/>
</dbReference>
<dbReference type="SUPFAM" id="SSF56112">
    <property type="entry name" value="Protein kinase-like (PK-like)"/>
    <property type="match status" value="1"/>
</dbReference>
<dbReference type="EMBL" id="KN819147">
    <property type="protein sequence ID" value="KIL53900.1"/>
    <property type="molecule type" value="Genomic_DNA"/>
</dbReference>
<dbReference type="GO" id="GO:0004674">
    <property type="term" value="F:protein serine/threonine kinase activity"/>
    <property type="evidence" value="ECO:0007669"/>
    <property type="project" value="TreeGrafter"/>
</dbReference>
<feature type="domain" description="Tyrosine-protein kinase catalytic" evidence="1">
    <location>
        <begin position="6"/>
        <end position="194"/>
    </location>
</feature>
<protein>
    <recommendedName>
        <fullName evidence="1">Tyrosine-protein kinase catalytic domain-containing protein</fullName>
    </recommendedName>
</protein>
<dbReference type="STRING" id="946122.A0A0C2RUJ0"/>
<name>A0A0C2RUJ0_AMAMK</name>
<dbReference type="InterPro" id="IPR001245">
    <property type="entry name" value="Ser-Thr/Tyr_kinase_cat_dom"/>
</dbReference>